<dbReference type="OrthoDB" id="7869205at2"/>
<dbReference type="GO" id="GO:0016747">
    <property type="term" value="F:acyltransferase activity, transferring groups other than amino-acyl groups"/>
    <property type="evidence" value="ECO:0007669"/>
    <property type="project" value="InterPro"/>
</dbReference>
<dbReference type="EMBL" id="QJTE01000002">
    <property type="protein sequence ID" value="PYE84319.1"/>
    <property type="molecule type" value="Genomic_DNA"/>
</dbReference>
<feature type="domain" description="N-acetyltransferase" evidence="1">
    <location>
        <begin position="1"/>
        <end position="140"/>
    </location>
</feature>
<dbReference type="Proteomes" id="UP000248311">
    <property type="component" value="Unassembled WGS sequence"/>
</dbReference>
<dbReference type="PROSITE" id="PS51186">
    <property type="entry name" value="GNAT"/>
    <property type="match status" value="1"/>
</dbReference>
<keyword evidence="3" id="KW-1185">Reference proteome</keyword>
<sequence length="174" mass="19167">MQIERIEEARLTPELEAELGALLDLCFSGTFEGRSFFMQRHHVRLIAREEAIIGHMALSLRAIRLGEDLATIAGLAEVATHPDRRGEGIAGRLMEAMLEEARAMPADFLLLFGDRPIYAGHGFVPAPNPLRWVEMAGARTGWVAEGSERGLMVLPLGARAWDDDAPVDLLGHLF</sequence>
<proteinExistence type="predicted"/>
<name>A0A318SVD4_9RHOB</name>
<gene>
    <name evidence="2" type="ORF">DFP88_102116</name>
</gene>
<dbReference type="CDD" id="cd04301">
    <property type="entry name" value="NAT_SF"/>
    <property type="match status" value="1"/>
</dbReference>
<evidence type="ECO:0000259" key="1">
    <source>
        <dbReference type="PROSITE" id="PS51186"/>
    </source>
</evidence>
<dbReference type="Gene3D" id="3.40.630.30">
    <property type="match status" value="1"/>
</dbReference>
<dbReference type="AlphaFoldDB" id="A0A318SVD4"/>
<keyword evidence="2" id="KW-0808">Transferase</keyword>
<organism evidence="2 3">
    <name type="scientific">Pseudoroseicyclus aestuarii</name>
    <dbReference type="NCBI Taxonomy" id="1795041"/>
    <lineage>
        <taxon>Bacteria</taxon>
        <taxon>Pseudomonadati</taxon>
        <taxon>Pseudomonadota</taxon>
        <taxon>Alphaproteobacteria</taxon>
        <taxon>Rhodobacterales</taxon>
        <taxon>Paracoccaceae</taxon>
        <taxon>Pseudoroseicyclus</taxon>
    </lineage>
</organism>
<protein>
    <submittedName>
        <fullName evidence="2">Acetyltransferase (GNAT) family protein</fullName>
    </submittedName>
</protein>
<dbReference type="InterPro" id="IPR000182">
    <property type="entry name" value="GNAT_dom"/>
</dbReference>
<dbReference type="InterPro" id="IPR016181">
    <property type="entry name" value="Acyl_CoA_acyltransferase"/>
</dbReference>
<dbReference type="SUPFAM" id="SSF55729">
    <property type="entry name" value="Acyl-CoA N-acyltransferases (Nat)"/>
    <property type="match status" value="1"/>
</dbReference>
<comment type="caution">
    <text evidence="2">The sequence shown here is derived from an EMBL/GenBank/DDBJ whole genome shotgun (WGS) entry which is preliminary data.</text>
</comment>
<evidence type="ECO:0000313" key="3">
    <source>
        <dbReference type="Proteomes" id="UP000248311"/>
    </source>
</evidence>
<dbReference type="RefSeq" id="WP_110813426.1">
    <property type="nucleotide sequence ID" value="NZ_QJTE01000002.1"/>
</dbReference>
<evidence type="ECO:0000313" key="2">
    <source>
        <dbReference type="EMBL" id="PYE84319.1"/>
    </source>
</evidence>
<reference evidence="2 3" key="1">
    <citation type="submission" date="2018-06" db="EMBL/GenBank/DDBJ databases">
        <title>Genomic Encyclopedia of Type Strains, Phase III (KMG-III): the genomes of soil and plant-associated and newly described type strains.</title>
        <authorList>
            <person name="Whitman W."/>
        </authorList>
    </citation>
    <scope>NUCLEOTIDE SEQUENCE [LARGE SCALE GENOMIC DNA]</scope>
    <source>
        <strain evidence="2 3">CECT 9025</strain>
    </source>
</reference>
<dbReference type="Pfam" id="PF13527">
    <property type="entry name" value="Acetyltransf_9"/>
    <property type="match status" value="1"/>
</dbReference>
<accession>A0A318SVD4</accession>